<keyword evidence="1" id="KW-0812">Transmembrane</keyword>
<accession>A0A8E2DU17</accession>
<keyword evidence="1" id="KW-0472">Membrane</keyword>
<feature type="transmembrane region" description="Helical" evidence="1">
    <location>
        <begin position="12"/>
        <end position="32"/>
    </location>
</feature>
<evidence type="ECO:0000313" key="3">
    <source>
        <dbReference type="Proteomes" id="UP000250043"/>
    </source>
</evidence>
<gene>
    <name evidence="2" type="ORF">OBBRIDRAFT_541797</name>
</gene>
<protein>
    <submittedName>
        <fullName evidence="2">Uncharacterized protein</fullName>
    </submittedName>
</protein>
<keyword evidence="1" id="KW-1133">Transmembrane helix</keyword>
<evidence type="ECO:0000256" key="1">
    <source>
        <dbReference type="SAM" id="Phobius"/>
    </source>
</evidence>
<sequence>MPSGLTWSRFVAWGLLMVLSLVDCVLYGIPLAQHTGGGYETGCLILHMCAMVLLTMQAFHYLSRQRAVGPPDNNVPDIAFTALVLLFSLVSSVVIFLRARLSPGLQGDYAAQSDPTLTVTSVLALTLTTTLMALAALILAIYDKYPGIRTPDYDRWQEVDLIDEPKWVGRTQVAPLGHNEKHHGQAPRYPEPTYTSWPSRYTRMAKNQRYTITFDSNRMVSSSY</sequence>
<feature type="transmembrane region" description="Helical" evidence="1">
    <location>
        <begin position="44"/>
        <end position="63"/>
    </location>
</feature>
<dbReference type="AlphaFoldDB" id="A0A8E2DU17"/>
<evidence type="ECO:0000313" key="2">
    <source>
        <dbReference type="EMBL" id="OCH95637.1"/>
    </source>
</evidence>
<feature type="transmembrane region" description="Helical" evidence="1">
    <location>
        <begin position="117"/>
        <end position="142"/>
    </location>
</feature>
<reference evidence="2 3" key="1">
    <citation type="submission" date="2016-07" db="EMBL/GenBank/DDBJ databases">
        <title>Draft genome of the white-rot fungus Obba rivulosa 3A-2.</title>
        <authorList>
            <consortium name="DOE Joint Genome Institute"/>
            <person name="Miettinen O."/>
            <person name="Riley R."/>
            <person name="Acob R."/>
            <person name="Barry K."/>
            <person name="Cullen D."/>
            <person name="De Vries R."/>
            <person name="Hainaut M."/>
            <person name="Hatakka A."/>
            <person name="Henrissat B."/>
            <person name="Hilden K."/>
            <person name="Kuo R."/>
            <person name="Labutti K."/>
            <person name="Lipzen A."/>
            <person name="Makela M.R."/>
            <person name="Sandor L."/>
            <person name="Spatafora J.W."/>
            <person name="Grigoriev I.V."/>
            <person name="Hibbett D.S."/>
        </authorList>
    </citation>
    <scope>NUCLEOTIDE SEQUENCE [LARGE SCALE GENOMIC DNA]</scope>
    <source>
        <strain evidence="2 3">3A-2</strain>
    </source>
</reference>
<dbReference type="Proteomes" id="UP000250043">
    <property type="component" value="Unassembled WGS sequence"/>
</dbReference>
<dbReference type="EMBL" id="KV722335">
    <property type="protein sequence ID" value="OCH95637.1"/>
    <property type="molecule type" value="Genomic_DNA"/>
</dbReference>
<feature type="transmembrane region" description="Helical" evidence="1">
    <location>
        <begin position="75"/>
        <end position="97"/>
    </location>
</feature>
<organism evidence="2 3">
    <name type="scientific">Obba rivulosa</name>
    <dbReference type="NCBI Taxonomy" id="1052685"/>
    <lineage>
        <taxon>Eukaryota</taxon>
        <taxon>Fungi</taxon>
        <taxon>Dikarya</taxon>
        <taxon>Basidiomycota</taxon>
        <taxon>Agaricomycotina</taxon>
        <taxon>Agaricomycetes</taxon>
        <taxon>Polyporales</taxon>
        <taxon>Gelatoporiaceae</taxon>
        <taxon>Obba</taxon>
    </lineage>
</organism>
<keyword evidence="3" id="KW-1185">Reference proteome</keyword>
<proteinExistence type="predicted"/>
<name>A0A8E2DU17_9APHY</name>